<sequence>MNIRDLICGEKFDTPAGTFEALIQVFTGFFFGVGLQFDNVKALFLQAQRLQLSDQRRLTKKEHMRAALRRTSGQLHQRFQRGFVELLGVIHQQIDLLPGQCQLNHLSQDRANLCMSDIQGLRYLAQYAGRITGATGRHHHALHRLFVGTGHQRLTQQSLAAAVRTGYHQQQLAVASQVMQLPQYRLALGREEFEARYPWSERVVTQLEMAEESLVGMQTSHRDLINL</sequence>
<name>A0A5E6QTV8_PSEFL</name>
<evidence type="ECO:0000313" key="1">
    <source>
        <dbReference type="EMBL" id="VVM59788.1"/>
    </source>
</evidence>
<dbReference type="EMBL" id="CABVGX010000006">
    <property type="protein sequence ID" value="VVM59788.1"/>
    <property type="molecule type" value="Genomic_DNA"/>
</dbReference>
<dbReference type="AlphaFoldDB" id="A0A5E6QTV8"/>
<organism evidence="1 2">
    <name type="scientific">Pseudomonas fluorescens</name>
    <dbReference type="NCBI Taxonomy" id="294"/>
    <lineage>
        <taxon>Bacteria</taxon>
        <taxon>Pseudomonadati</taxon>
        <taxon>Pseudomonadota</taxon>
        <taxon>Gammaproteobacteria</taxon>
        <taxon>Pseudomonadales</taxon>
        <taxon>Pseudomonadaceae</taxon>
        <taxon>Pseudomonas</taxon>
    </lineage>
</organism>
<protein>
    <submittedName>
        <fullName evidence="1">Uncharacterized protein</fullName>
    </submittedName>
</protein>
<dbReference type="Proteomes" id="UP000325607">
    <property type="component" value="Unassembled WGS sequence"/>
</dbReference>
<accession>A0A5E6QTV8</accession>
<gene>
    <name evidence="1" type="ORF">PS645_01201</name>
</gene>
<reference evidence="1 2" key="1">
    <citation type="submission" date="2019-09" db="EMBL/GenBank/DDBJ databases">
        <authorList>
            <person name="Chandra G."/>
            <person name="Truman W A."/>
        </authorList>
    </citation>
    <scope>NUCLEOTIDE SEQUENCE [LARGE SCALE GENOMIC DNA]</scope>
    <source>
        <strain evidence="1">PS645</strain>
    </source>
</reference>
<evidence type="ECO:0000313" key="2">
    <source>
        <dbReference type="Proteomes" id="UP000325607"/>
    </source>
</evidence>
<proteinExistence type="predicted"/>